<accession>A0A212JU08</accession>
<name>A0A212JU08_9BACT</name>
<dbReference type="PANTHER" id="PTHR35810:SF1">
    <property type="entry name" value="CYTOPLASMIC PROTEIN"/>
    <property type="match status" value="1"/>
</dbReference>
<dbReference type="EMBL" id="FLUL01000001">
    <property type="protein sequence ID" value="SBW02795.1"/>
    <property type="molecule type" value="Genomic_DNA"/>
</dbReference>
<dbReference type="InterPro" id="IPR011204">
    <property type="entry name" value="Virulence_RhuM-like"/>
</dbReference>
<evidence type="ECO:0008006" key="2">
    <source>
        <dbReference type="Google" id="ProtNLM"/>
    </source>
</evidence>
<proteinExistence type="predicted"/>
<dbReference type="PIRSF" id="PIRSF015268">
    <property type="entry name" value="Virulence_RhuM"/>
    <property type="match status" value="1"/>
</dbReference>
<evidence type="ECO:0000313" key="1">
    <source>
        <dbReference type="EMBL" id="SBW02795.1"/>
    </source>
</evidence>
<dbReference type="RefSeq" id="WP_296949935.1">
    <property type="nucleotide sequence ID" value="NZ_LT599021.1"/>
</dbReference>
<sequence>MSNDKMQPTNSQFVLYQDDNGVTNVNVRFDGQDVWLSQQQIALLFDTTQQNVSLHINSIIDEGELSKEATHKYFLLVRQEGSRSVKRQIEHYNLDMIIAIGYRVKSQVATRFRQWATQRLHEYIQKGFTLDDERLKGNGNRYFRELLQRIRDIRSSERNLYQQVTDIYATAIDYDSRSDMTRQFFATVQNKMHYAAHQHTAAEVIYHRVDADKPMVGMTNFKGNYITRDDVKIAKNYLSEKELQVLNLLVSQYLDFAELQAIEQHAMTMQQWIEKLDNILSASNRPLLNNAGTISHKQAIEKATQEFEEYRRKEMLQYESDFDRAIKELKSQTDDDSNNTPD</sequence>
<protein>
    <recommendedName>
        <fullName evidence="2">Toxin-antitoxin system, toxin component, Fic family</fullName>
    </recommendedName>
</protein>
<dbReference type="AlphaFoldDB" id="A0A212JU08"/>
<reference evidence="1" key="1">
    <citation type="submission" date="2016-04" db="EMBL/GenBank/DDBJ databases">
        <authorList>
            <person name="Evans L.H."/>
            <person name="Alamgir A."/>
            <person name="Owens N."/>
            <person name="Weber N.D."/>
            <person name="Virtaneva K."/>
            <person name="Barbian K."/>
            <person name="Babar A."/>
            <person name="Rosenke K."/>
        </authorList>
    </citation>
    <scope>NUCLEOTIDE SEQUENCE</scope>
    <source>
        <strain evidence="1">86-2</strain>
    </source>
</reference>
<dbReference type="Pfam" id="PF13310">
    <property type="entry name" value="Virulence_RhuM"/>
    <property type="match status" value="1"/>
</dbReference>
<organism evidence="1">
    <name type="scientific">uncultured Dysgonomonas sp</name>
    <dbReference type="NCBI Taxonomy" id="206096"/>
    <lineage>
        <taxon>Bacteria</taxon>
        <taxon>Pseudomonadati</taxon>
        <taxon>Bacteroidota</taxon>
        <taxon>Bacteroidia</taxon>
        <taxon>Bacteroidales</taxon>
        <taxon>Dysgonomonadaceae</taxon>
        <taxon>Dysgonomonas</taxon>
        <taxon>environmental samples</taxon>
    </lineage>
</organism>
<gene>
    <name evidence="1" type="ORF">KL86DYS2_12321</name>
</gene>
<dbReference type="PANTHER" id="PTHR35810">
    <property type="entry name" value="CYTOPLASMIC PROTEIN-RELATED"/>
    <property type="match status" value="1"/>
</dbReference>